<comment type="caution">
    <text evidence="3">The sequence shown here is derived from an EMBL/GenBank/DDBJ whole genome shotgun (WGS) entry which is preliminary data.</text>
</comment>
<dbReference type="EMBL" id="JMTM01000017">
    <property type="protein sequence ID" value="OAZ04996.1"/>
    <property type="molecule type" value="Genomic_DNA"/>
</dbReference>
<gene>
    <name evidence="3" type="ORF">FLB_08440</name>
</gene>
<evidence type="ECO:0000256" key="1">
    <source>
        <dbReference type="SAM" id="Phobius"/>
    </source>
</evidence>
<keyword evidence="1" id="KW-0812">Transmembrane</keyword>
<name>A0A199XUT2_9FLAO</name>
<dbReference type="OrthoDB" id="5421551at2"/>
<organism evidence="3 4">
    <name type="scientific">Flavobacterium succinicans</name>
    <dbReference type="NCBI Taxonomy" id="29536"/>
    <lineage>
        <taxon>Bacteria</taxon>
        <taxon>Pseudomonadati</taxon>
        <taxon>Bacteroidota</taxon>
        <taxon>Flavobacteriia</taxon>
        <taxon>Flavobacteriales</taxon>
        <taxon>Flavobacteriaceae</taxon>
        <taxon>Flavobacterium</taxon>
    </lineage>
</organism>
<feature type="transmembrane region" description="Helical" evidence="1">
    <location>
        <begin position="13"/>
        <end position="33"/>
    </location>
</feature>
<dbReference type="Pfam" id="PF09851">
    <property type="entry name" value="SHOCT"/>
    <property type="match status" value="1"/>
</dbReference>
<dbReference type="Proteomes" id="UP000093807">
    <property type="component" value="Unassembled WGS sequence"/>
</dbReference>
<reference evidence="3 4" key="1">
    <citation type="submission" date="2016-06" db="EMBL/GenBank/DDBJ databases">
        <title>Draft genome sequence of Flavobacterium succinicans strain DD5b.</title>
        <authorList>
            <person name="Poehlein A."/>
            <person name="Daniel R."/>
            <person name="Simeonova D.D."/>
        </authorList>
    </citation>
    <scope>NUCLEOTIDE SEQUENCE [LARGE SCALE GENOMIC DNA]</scope>
    <source>
        <strain evidence="3 4">DD5b</strain>
    </source>
</reference>
<dbReference type="InterPro" id="IPR018649">
    <property type="entry name" value="SHOCT"/>
</dbReference>
<evidence type="ECO:0000259" key="2">
    <source>
        <dbReference type="Pfam" id="PF09851"/>
    </source>
</evidence>
<proteinExistence type="predicted"/>
<sequence>MYYENNNFWGMHFFWWLIWFIFLIWIFATPYSIPGERTKSNSPLGILKKRFASGQIDVEEFHRLKKTLEEL</sequence>
<evidence type="ECO:0000313" key="4">
    <source>
        <dbReference type="Proteomes" id="UP000093807"/>
    </source>
</evidence>
<keyword evidence="4" id="KW-1185">Reference proteome</keyword>
<keyword evidence="1" id="KW-1133">Transmembrane helix</keyword>
<dbReference type="PATRIC" id="fig|29536.5.peg.871"/>
<dbReference type="AlphaFoldDB" id="A0A199XUT2"/>
<evidence type="ECO:0000313" key="3">
    <source>
        <dbReference type="EMBL" id="OAZ04996.1"/>
    </source>
</evidence>
<accession>A0A199XUT2</accession>
<protein>
    <recommendedName>
        <fullName evidence="2">SHOCT domain-containing protein</fullName>
    </recommendedName>
</protein>
<dbReference type="RefSeq" id="WP_064714696.1">
    <property type="nucleotide sequence ID" value="NZ_JMTM01000017.1"/>
</dbReference>
<keyword evidence="1" id="KW-0472">Membrane</keyword>
<feature type="domain" description="SHOCT" evidence="2">
    <location>
        <begin position="43"/>
        <end position="68"/>
    </location>
</feature>